<evidence type="ECO:0000259" key="15">
    <source>
        <dbReference type="PROSITE" id="PS51042"/>
    </source>
</evidence>
<dbReference type="GO" id="GO:0000981">
    <property type="term" value="F:DNA-binding transcription factor activity, RNA polymerase II-specific"/>
    <property type="evidence" value="ECO:0007669"/>
    <property type="project" value="TreeGrafter"/>
</dbReference>
<dbReference type="GO" id="GO:0000977">
    <property type="term" value="F:RNA polymerase II transcription regulatory region sequence-specific DNA binding"/>
    <property type="evidence" value="ECO:0007669"/>
    <property type="project" value="TreeGrafter"/>
</dbReference>
<dbReference type="PROSITE" id="PS50071">
    <property type="entry name" value="HOMEOBOX_2"/>
    <property type="match status" value="1"/>
</dbReference>
<evidence type="ECO:0000256" key="11">
    <source>
        <dbReference type="RuleBase" id="RU000682"/>
    </source>
</evidence>
<keyword evidence="7 10" id="KW-0371">Homeobox</keyword>
<protein>
    <recommendedName>
        <fullName evidence="12">DNA-binding protein SATB</fullName>
    </recommendedName>
    <alternativeName>
        <fullName evidence="12">Special AT-rich sequence-binding protein</fullName>
    </alternativeName>
</protein>
<dbReference type="GO" id="GO:0005634">
    <property type="term" value="C:nucleus"/>
    <property type="evidence" value="ECO:0007669"/>
    <property type="project" value="UniProtKB-SubCell"/>
</dbReference>
<evidence type="ECO:0000256" key="12">
    <source>
        <dbReference type="RuleBase" id="RU361129"/>
    </source>
</evidence>
<keyword evidence="9 10" id="KW-0539">Nucleus</keyword>
<evidence type="ECO:0000256" key="8">
    <source>
        <dbReference type="ARBA" id="ARBA00023163"/>
    </source>
</evidence>
<evidence type="ECO:0000313" key="16">
    <source>
        <dbReference type="EMBL" id="KAF0300229.1"/>
    </source>
</evidence>
<dbReference type="Proteomes" id="UP000440578">
    <property type="component" value="Unassembled WGS sequence"/>
</dbReference>
<dbReference type="PANTHER" id="PTHR14043">
    <property type="entry name" value="CCAAT DISPLACEMENT PROTEIN-RELATED"/>
    <property type="match status" value="1"/>
</dbReference>
<feature type="domain" description="CUT" evidence="15">
    <location>
        <begin position="235"/>
        <end position="322"/>
    </location>
</feature>
<reference evidence="16 17" key="1">
    <citation type="submission" date="2019-07" db="EMBL/GenBank/DDBJ databases">
        <title>Draft genome assembly of a fouling barnacle, Amphibalanus amphitrite (Darwin, 1854): The first reference genome for Thecostraca.</title>
        <authorList>
            <person name="Kim W."/>
        </authorList>
    </citation>
    <scope>NUCLEOTIDE SEQUENCE [LARGE SCALE GENOMIC DNA]</scope>
    <source>
        <strain evidence="16">SNU_AA5</strain>
        <tissue evidence="16">Soma without cirri and trophi</tissue>
    </source>
</reference>
<dbReference type="Pfam" id="PF00046">
    <property type="entry name" value="Homeodomain"/>
    <property type="match status" value="1"/>
</dbReference>
<feature type="region of interest" description="Disordered" evidence="13">
    <location>
        <begin position="492"/>
        <end position="658"/>
    </location>
</feature>
<dbReference type="InterPro" id="IPR010982">
    <property type="entry name" value="Lambda_DNA-bd_dom_sf"/>
</dbReference>
<keyword evidence="4 12" id="KW-0805">Transcription regulation</keyword>
<dbReference type="Pfam" id="PF02376">
    <property type="entry name" value="CUT"/>
    <property type="match status" value="2"/>
</dbReference>
<comment type="similarity">
    <text evidence="2 12">Belongs to the CUT homeobox family.</text>
</comment>
<evidence type="ECO:0000259" key="14">
    <source>
        <dbReference type="PROSITE" id="PS50071"/>
    </source>
</evidence>
<feature type="DNA-binding region" description="Homeobox" evidence="10">
    <location>
        <begin position="357"/>
        <end position="416"/>
    </location>
</feature>
<dbReference type="Gene3D" id="1.10.10.60">
    <property type="entry name" value="Homeodomain-like"/>
    <property type="match status" value="1"/>
</dbReference>
<name>A0A6A4W4I9_AMPAM</name>
<keyword evidence="8 12" id="KW-0804">Transcription</keyword>
<evidence type="ECO:0000256" key="3">
    <source>
        <dbReference type="ARBA" id="ARBA00022737"/>
    </source>
</evidence>
<evidence type="ECO:0000256" key="10">
    <source>
        <dbReference type="PROSITE-ProRule" id="PRU00108"/>
    </source>
</evidence>
<dbReference type="FunFam" id="1.10.260.40:FF:000027">
    <property type="entry name" value="Homeobox protein cut-like"/>
    <property type="match status" value="1"/>
</dbReference>
<dbReference type="InterPro" id="IPR009057">
    <property type="entry name" value="Homeodomain-like_sf"/>
</dbReference>
<dbReference type="InterPro" id="IPR003350">
    <property type="entry name" value="CUT_dom"/>
</dbReference>
<comment type="caution">
    <text evidence="16">The sequence shown here is derived from an EMBL/GenBank/DDBJ whole genome shotgun (WGS) entry which is preliminary data.</text>
</comment>
<feature type="region of interest" description="Disordered" evidence="13">
    <location>
        <begin position="317"/>
        <end position="362"/>
    </location>
</feature>
<dbReference type="EMBL" id="VIIS01001276">
    <property type="protein sequence ID" value="KAF0300229.1"/>
    <property type="molecule type" value="Genomic_DNA"/>
</dbReference>
<dbReference type="SMART" id="SM01109">
    <property type="entry name" value="CUT"/>
    <property type="match status" value="2"/>
</dbReference>
<comment type="subcellular location">
    <subcellularLocation>
        <location evidence="1 10 11">Nucleus</location>
    </subcellularLocation>
</comment>
<evidence type="ECO:0000256" key="4">
    <source>
        <dbReference type="ARBA" id="ARBA00023015"/>
    </source>
</evidence>
<feature type="domain" description="Homeobox" evidence="14">
    <location>
        <begin position="355"/>
        <end position="415"/>
    </location>
</feature>
<dbReference type="FunFam" id="1.10.260.40:FF:000004">
    <property type="entry name" value="Cut-like homeobox 1a"/>
    <property type="match status" value="1"/>
</dbReference>
<evidence type="ECO:0000313" key="17">
    <source>
        <dbReference type="Proteomes" id="UP000440578"/>
    </source>
</evidence>
<feature type="compositionally biased region" description="Acidic residues" evidence="13">
    <location>
        <begin position="621"/>
        <end position="640"/>
    </location>
</feature>
<keyword evidence="17" id="KW-1185">Reference proteome</keyword>
<dbReference type="SMART" id="SM00389">
    <property type="entry name" value="HOX"/>
    <property type="match status" value="1"/>
</dbReference>
<dbReference type="PROSITE" id="PS51042">
    <property type="entry name" value="CUT"/>
    <property type="match status" value="2"/>
</dbReference>
<evidence type="ECO:0000256" key="6">
    <source>
        <dbReference type="ARBA" id="ARBA00023125"/>
    </source>
</evidence>
<evidence type="ECO:0000256" key="9">
    <source>
        <dbReference type="ARBA" id="ARBA00023242"/>
    </source>
</evidence>
<feature type="domain" description="CUT" evidence="15">
    <location>
        <begin position="63"/>
        <end position="150"/>
    </location>
</feature>
<accession>A0A6A4W4I9</accession>
<sequence>MHSAAAAAAAAAASTAPDELVTAASPLQRMASITNSLMNNAALPPLQPHPPRPMKAVLPPITQQQFDQFSNLNTEEVVRRIKEHLSQYSISQRLFGESVLGLSQGSVSDLLARPKPWHMLTQKGREPFIRMKMFLDDENAVHKLVASQYKIAPEKLMRTGCYNGGKRPGFPKMPLKLPDMPKSLESPLPPAVSLAAGGFPGLPPAALASRLPGMDPLMKFGLRMPTAGQLPMSVYETAAITPELDTQYITTKIKEVLLANNIGQKLFGETVLGLSQGSVSELLSKPKPWHLLSIKGREPFIRMKMWLEDTPRNLDKLQRIKSDRKESSKRRRSQMETASESNDSSDVYSTMSNSPNAKKSRVLFSDEQKEALKLAFAMDPYPNMTSVEFLCQELNLTHRTITNWFHNHRMRLKQQTGAAGEPAPYLAAGARDGQQLDPLQFRLLLNRRLQELHREKAVAAGGGGPLPGPLPFAGLTGPLPFPFLDGRLSGEPMSGLDLSMKSDNDFDNQSDDASNMSGGSSPPPAGSPEGDDDDDEGGERRQAAPAGRSSRRKPAAPQWVNPQWAAEPRRTPQPQQLINGVCVMQTELEGGEAGAEPAQPLVRVEPESAPEPEPELKREPDEAEREEDGPEPEQEPEPEPEPVKGEPTDAEPDSSEAE</sequence>
<evidence type="ECO:0000256" key="7">
    <source>
        <dbReference type="ARBA" id="ARBA00023155"/>
    </source>
</evidence>
<evidence type="ECO:0000256" key="13">
    <source>
        <dbReference type="SAM" id="MobiDB-lite"/>
    </source>
</evidence>
<feature type="compositionally biased region" description="Basic and acidic residues" evidence="13">
    <location>
        <begin position="317"/>
        <end position="326"/>
    </location>
</feature>
<evidence type="ECO:0000256" key="1">
    <source>
        <dbReference type="ARBA" id="ARBA00004123"/>
    </source>
</evidence>
<dbReference type="InterPro" id="IPR001356">
    <property type="entry name" value="HD"/>
</dbReference>
<evidence type="ECO:0000256" key="5">
    <source>
        <dbReference type="ARBA" id="ARBA00023054"/>
    </source>
</evidence>
<dbReference type="PANTHER" id="PTHR14043:SF2">
    <property type="entry name" value="HOMEOBOX PROTEIN CUT"/>
    <property type="match status" value="1"/>
</dbReference>
<gene>
    <name evidence="16" type="primary">ct_4</name>
    <name evidence="16" type="ORF">FJT64_027238</name>
</gene>
<keyword evidence="5" id="KW-0175">Coiled coil</keyword>
<dbReference type="SUPFAM" id="SSF46689">
    <property type="entry name" value="Homeodomain-like"/>
    <property type="match status" value="1"/>
</dbReference>
<keyword evidence="6 10" id="KW-0238">DNA-binding</keyword>
<dbReference type="AlphaFoldDB" id="A0A6A4W4I9"/>
<dbReference type="SUPFAM" id="SSF47413">
    <property type="entry name" value="lambda repressor-like DNA-binding domains"/>
    <property type="match status" value="2"/>
</dbReference>
<evidence type="ECO:0000256" key="2">
    <source>
        <dbReference type="ARBA" id="ARBA00008190"/>
    </source>
</evidence>
<dbReference type="FunFam" id="1.10.10.60:FF:000298">
    <property type="entry name" value="Homeobox protein cut-like"/>
    <property type="match status" value="1"/>
</dbReference>
<feature type="compositionally biased region" description="Acidic residues" evidence="13">
    <location>
        <begin position="648"/>
        <end position="658"/>
    </location>
</feature>
<dbReference type="OrthoDB" id="10257567at2759"/>
<proteinExistence type="inferred from homology"/>
<keyword evidence="3" id="KW-0677">Repeat</keyword>
<organism evidence="16 17">
    <name type="scientific">Amphibalanus amphitrite</name>
    <name type="common">Striped barnacle</name>
    <name type="synonym">Balanus amphitrite</name>
    <dbReference type="NCBI Taxonomy" id="1232801"/>
    <lineage>
        <taxon>Eukaryota</taxon>
        <taxon>Metazoa</taxon>
        <taxon>Ecdysozoa</taxon>
        <taxon>Arthropoda</taxon>
        <taxon>Crustacea</taxon>
        <taxon>Multicrustacea</taxon>
        <taxon>Cirripedia</taxon>
        <taxon>Thoracica</taxon>
        <taxon>Thoracicalcarea</taxon>
        <taxon>Balanomorpha</taxon>
        <taxon>Balanoidea</taxon>
        <taxon>Balanidae</taxon>
        <taxon>Amphibalaninae</taxon>
        <taxon>Amphibalanus</taxon>
    </lineage>
</organism>
<dbReference type="Gene3D" id="1.10.260.40">
    <property type="entry name" value="lambda repressor-like DNA-binding domains"/>
    <property type="match status" value="2"/>
</dbReference>
<dbReference type="CDD" id="cd00086">
    <property type="entry name" value="homeodomain"/>
    <property type="match status" value="1"/>
</dbReference>
<feature type="compositionally biased region" description="Polar residues" evidence="13">
    <location>
        <begin position="335"/>
        <end position="357"/>
    </location>
</feature>